<evidence type="ECO:0000313" key="1">
    <source>
        <dbReference type="EMBL" id="SBW21639.1"/>
    </source>
</evidence>
<dbReference type="Pfam" id="PF08882">
    <property type="entry name" value="Acetone_carb_G"/>
    <property type="match status" value="1"/>
</dbReference>
<dbReference type="InterPro" id="IPR016750">
    <property type="entry name" value="Aceto_COase_bsu/gsu"/>
</dbReference>
<dbReference type="Proteomes" id="UP000199013">
    <property type="component" value="Unassembled WGS sequence"/>
</dbReference>
<sequence length="184" mass="21361">MSEKQSTVNITEYLAIDLVAERWVCRVCGHDIANARENYKTGLLLYDRDPREIHRPILDESYEFTYTPDPTWCRIVEFYCPGCGTLVENEYLPPGHPLTHDIELDIDSLKRRHLGTCFEYPTRQSGLSTGRHAEFRSPISWRVAVRPRSRQDSKRVLSGAGCEECRRPCRDRSRRTGGHPRRIV</sequence>
<organism evidence="1 2">
    <name type="scientific">Candidatus Protofrankia californiensis</name>
    <dbReference type="NCBI Taxonomy" id="1839754"/>
    <lineage>
        <taxon>Bacteria</taxon>
        <taxon>Bacillati</taxon>
        <taxon>Actinomycetota</taxon>
        <taxon>Actinomycetes</taxon>
        <taxon>Frankiales</taxon>
        <taxon>Frankiaceae</taxon>
        <taxon>Protofrankia</taxon>
    </lineage>
</organism>
<protein>
    <submittedName>
        <fullName evidence="1">Acetone carboxylase gamma subunit</fullName>
    </submittedName>
</protein>
<name>A0A1C3NWX0_9ACTN</name>
<gene>
    <name evidence="1" type="ORF">FDG2_2074</name>
</gene>
<dbReference type="EMBL" id="FLUV01000869">
    <property type="protein sequence ID" value="SBW21639.1"/>
    <property type="molecule type" value="Genomic_DNA"/>
</dbReference>
<dbReference type="AlphaFoldDB" id="A0A1C3NWX0"/>
<reference evidence="2" key="1">
    <citation type="submission" date="2016-02" db="EMBL/GenBank/DDBJ databases">
        <authorList>
            <person name="Wibberg D."/>
        </authorList>
    </citation>
    <scope>NUCLEOTIDE SEQUENCE [LARGE SCALE GENOMIC DNA]</scope>
</reference>
<proteinExistence type="predicted"/>
<keyword evidence="2" id="KW-1185">Reference proteome</keyword>
<evidence type="ECO:0000313" key="2">
    <source>
        <dbReference type="Proteomes" id="UP000199013"/>
    </source>
</evidence>
<accession>A0A1C3NWX0</accession>